<organism evidence="2 3">
    <name type="scientific">Microcystis aeruginosa DA14</name>
    <dbReference type="NCBI Taxonomy" id="1987506"/>
    <lineage>
        <taxon>Bacteria</taxon>
        <taxon>Bacillati</taxon>
        <taxon>Cyanobacteriota</taxon>
        <taxon>Cyanophyceae</taxon>
        <taxon>Oscillatoriophycideae</taxon>
        <taxon>Chroococcales</taxon>
        <taxon>Microcystaceae</taxon>
        <taxon>Microcystis</taxon>
    </lineage>
</organism>
<evidence type="ECO:0000256" key="1">
    <source>
        <dbReference type="SAM" id="SignalP"/>
    </source>
</evidence>
<dbReference type="Proteomes" id="UP000256301">
    <property type="component" value="Unassembled WGS sequence"/>
</dbReference>
<evidence type="ECO:0000313" key="2">
    <source>
        <dbReference type="EMBL" id="REJ57856.1"/>
    </source>
</evidence>
<proteinExistence type="predicted"/>
<gene>
    <name evidence="2" type="ORF">DWQ56_11440</name>
</gene>
<feature type="signal peptide" evidence="1">
    <location>
        <begin position="1"/>
        <end position="25"/>
    </location>
</feature>
<dbReference type="EMBL" id="QQWE01000003">
    <property type="protein sequence ID" value="REJ57856.1"/>
    <property type="molecule type" value="Genomic_DNA"/>
</dbReference>
<sequence length="112" mass="12064">MIAPSRLQGGLAAVLMMFAVASAIAQTAPARSWTEEKCHRYRQAWDDALKRQGLTGLSQEFLSAHGRFVAGGCDGALRVCPRSPRETDLANIMTVRALNAGMASTFLPWGCP</sequence>
<reference evidence="2 3" key="1">
    <citation type="submission" date="2017-08" db="EMBL/GenBank/DDBJ databases">
        <title>Functional genomic and metabolic studies of the symbiotic interactions of six Microcystis-dominated communities.</title>
        <authorList>
            <person name="Li Q."/>
            <person name="Lin F."/>
        </authorList>
    </citation>
    <scope>NUCLEOTIDE SEQUENCE [LARGE SCALE GENOMIC DNA]</scope>
    <source>
        <strain evidence="2">DA14</strain>
    </source>
</reference>
<accession>A0A3E0MDW3</accession>
<feature type="chain" id="PRO_5017688349" evidence="1">
    <location>
        <begin position="26"/>
        <end position="112"/>
    </location>
</feature>
<dbReference type="AlphaFoldDB" id="A0A3E0MDW3"/>
<comment type="caution">
    <text evidence="2">The sequence shown here is derived from an EMBL/GenBank/DDBJ whole genome shotgun (WGS) entry which is preliminary data.</text>
</comment>
<name>A0A3E0MDW3_MICAE</name>
<evidence type="ECO:0000313" key="3">
    <source>
        <dbReference type="Proteomes" id="UP000256301"/>
    </source>
</evidence>
<protein>
    <submittedName>
        <fullName evidence="2">Uncharacterized protein</fullName>
    </submittedName>
</protein>
<keyword evidence="1" id="KW-0732">Signal</keyword>